<keyword evidence="4" id="KW-0572">Peptidoglycan-anchor</keyword>
<accession>A0A7L9VQ64</accession>
<reference evidence="9 10" key="1">
    <citation type="submission" date="2020-10" db="EMBL/GenBank/DDBJ databases">
        <title>Genome sequencing of Lactobacillus mucosae KCTC 21011.</title>
        <authorList>
            <person name="Kim J."/>
        </authorList>
    </citation>
    <scope>NUCLEOTIDE SEQUENCE [LARGE SCALE GENOMIC DNA]</scope>
    <source>
        <strain evidence="9 10">LM011</strain>
    </source>
</reference>
<evidence type="ECO:0000259" key="6">
    <source>
        <dbReference type="Pfam" id="PF00746"/>
    </source>
</evidence>
<keyword evidence="1" id="KW-0134">Cell wall</keyword>
<evidence type="ECO:0000313" key="10">
    <source>
        <dbReference type="Proteomes" id="UP000593929"/>
    </source>
</evidence>
<dbReference type="RefSeq" id="WP_080890476.1">
    <property type="nucleotide sequence ID" value="NZ_CABMGR010000008.1"/>
</dbReference>
<evidence type="ECO:0000256" key="1">
    <source>
        <dbReference type="ARBA" id="ARBA00022512"/>
    </source>
</evidence>
<dbReference type="EMBL" id="JAQOND010000028">
    <property type="protein sequence ID" value="MDC2828064.1"/>
    <property type="molecule type" value="Genomic_DNA"/>
</dbReference>
<reference evidence="7" key="2">
    <citation type="submission" date="2023-01" db="EMBL/GenBank/DDBJ databases">
        <title>Genome analysis of 13 Lactobacillus isolated from gut of wild boar.</title>
        <authorList>
            <person name="Papp P."/>
            <person name="Libisch B."/>
            <person name="Nagy T."/>
            <person name="Olasz F."/>
        </authorList>
    </citation>
    <scope>NUCLEOTIDE SEQUENCE</scope>
    <source>
        <strain evidence="7">F108</strain>
        <strain evidence="8">F146</strain>
    </source>
</reference>
<keyword evidence="2" id="KW-0964">Secreted</keyword>
<feature type="transmembrane region" description="Helical" evidence="5">
    <location>
        <begin position="28"/>
        <end position="47"/>
    </location>
</feature>
<evidence type="ECO:0000256" key="5">
    <source>
        <dbReference type="SAM" id="Phobius"/>
    </source>
</evidence>
<keyword evidence="5" id="KW-0472">Membrane</keyword>
<organism evidence="9 10">
    <name type="scientific">Limosilactobacillus mucosae</name>
    <name type="common">Lactobacillus mucosae</name>
    <dbReference type="NCBI Taxonomy" id="97478"/>
    <lineage>
        <taxon>Bacteria</taxon>
        <taxon>Bacillati</taxon>
        <taxon>Bacillota</taxon>
        <taxon>Bacilli</taxon>
        <taxon>Lactobacillales</taxon>
        <taxon>Lactobacillaceae</taxon>
        <taxon>Limosilactobacillus</taxon>
    </lineage>
</organism>
<keyword evidence="5" id="KW-1133">Transmembrane helix</keyword>
<dbReference type="Proteomes" id="UP001220670">
    <property type="component" value="Unassembled WGS sequence"/>
</dbReference>
<evidence type="ECO:0000313" key="7">
    <source>
        <dbReference type="EMBL" id="MDC2828064.1"/>
    </source>
</evidence>
<dbReference type="Proteomes" id="UP001218021">
    <property type="component" value="Unassembled WGS sequence"/>
</dbReference>
<evidence type="ECO:0000256" key="3">
    <source>
        <dbReference type="ARBA" id="ARBA00022729"/>
    </source>
</evidence>
<feature type="domain" description="Gram-positive cocci surface proteins LPxTG" evidence="6">
    <location>
        <begin position="16"/>
        <end position="47"/>
    </location>
</feature>
<evidence type="ECO:0000256" key="2">
    <source>
        <dbReference type="ARBA" id="ARBA00022525"/>
    </source>
</evidence>
<dbReference type="EMBL" id="CP062966">
    <property type="protein sequence ID" value="QOL69461.1"/>
    <property type="molecule type" value="Genomic_DNA"/>
</dbReference>
<dbReference type="EMBL" id="JAQONE010000022">
    <property type="protein sequence ID" value="MDC2829824.1"/>
    <property type="molecule type" value="Genomic_DNA"/>
</dbReference>
<dbReference type="Pfam" id="PF00746">
    <property type="entry name" value="Gram_pos_anchor"/>
    <property type="match status" value="1"/>
</dbReference>
<sequence length="54" mass="5634">MYSNLSKGLMATPLAAVLPQTGNTVSTIFAAAIGILMTILAITLIVVEIKKRSS</sequence>
<proteinExistence type="predicted"/>
<protein>
    <submittedName>
        <fullName evidence="9">LPXTG cell wall anchor domain-containing protein</fullName>
    </submittedName>
</protein>
<keyword evidence="5" id="KW-0812">Transmembrane</keyword>
<dbReference type="InterPro" id="IPR019931">
    <property type="entry name" value="LPXTG_anchor"/>
</dbReference>
<name>A0A7L9VQ64_LIMMU</name>
<evidence type="ECO:0000313" key="8">
    <source>
        <dbReference type="EMBL" id="MDC2829824.1"/>
    </source>
</evidence>
<keyword evidence="3" id="KW-0732">Signal</keyword>
<dbReference type="AlphaFoldDB" id="A0A7L9VQ64"/>
<dbReference type="Proteomes" id="UP000593929">
    <property type="component" value="Chromosome"/>
</dbReference>
<gene>
    <name evidence="9" type="ORF">LM011_08760</name>
    <name evidence="7" type="ORF">PO158_07180</name>
    <name evidence="8" type="ORF">PO250_05815</name>
</gene>
<dbReference type="NCBIfam" id="TIGR01167">
    <property type="entry name" value="LPXTG_anchor"/>
    <property type="match status" value="1"/>
</dbReference>
<evidence type="ECO:0000256" key="4">
    <source>
        <dbReference type="ARBA" id="ARBA00023088"/>
    </source>
</evidence>
<evidence type="ECO:0000313" key="9">
    <source>
        <dbReference type="EMBL" id="QOL69461.1"/>
    </source>
</evidence>